<dbReference type="AlphaFoldDB" id="A0AAW7T9P0"/>
<organism evidence="1 2">
    <name type="scientific">Burkholderia vietnamiensis</name>
    <dbReference type="NCBI Taxonomy" id="60552"/>
    <lineage>
        <taxon>Bacteria</taxon>
        <taxon>Pseudomonadati</taxon>
        <taxon>Pseudomonadota</taxon>
        <taxon>Betaproteobacteria</taxon>
        <taxon>Burkholderiales</taxon>
        <taxon>Burkholderiaceae</taxon>
        <taxon>Burkholderia</taxon>
        <taxon>Burkholderia cepacia complex</taxon>
    </lineage>
</organism>
<reference evidence="1" key="1">
    <citation type="submission" date="2023-07" db="EMBL/GenBank/DDBJ databases">
        <title>A collection of bacterial strains from the Burkholderia cepacia Research Laboratory and Repository.</title>
        <authorList>
            <person name="Lipuma J."/>
            <person name="Spilker T."/>
            <person name="Caverly L."/>
        </authorList>
    </citation>
    <scope>NUCLEOTIDE SEQUENCE</scope>
    <source>
        <strain evidence="1">AU44268</strain>
    </source>
</reference>
<accession>A0AAW7T9P0</accession>
<evidence type="ECO:0000313" key="1">
    <source>
        <dbReference type="EMBL" id="MDN7798857.1"/>
    </source>
</evidence>
<comment type="caution">
    <text evidence="1">The sequence shown here is derived from an EMBL/GenBank/DDBJ whole genome shotgun (WGS) entry which is preliminary data.</text>
</comment>
<sequence length="250" mass="28229">MDTDPQPATNRYNFYTECPKVRHCATENPDVGCRRKSAPFRVCNLIDIFFITMNLIERVGAERTVWTDRVATTRHSIGRVPGSWLASYPVFEEALRNGEATFSALPDFAKRVVLKRVAINEGARYTSKILGDVRVSFDELSTDAVSAVVDSYLGKQQLGNASSDGLATSLESLAEWTSATDYPLIERSPCLLRTGHHVFLDSWMRFFSYRARGDRTIPVLAIDWLDVYHKLSALPPIQPHFVSRNRHCNT</sequence>
<dbReference type="EMBL" id="JAUJRV010000036">
    <property type="protein sequence ID" value="MDN7798857.1"/>
    <property type="molecule type" value="Genomic_DNA"/>
</dbReference>
<dbReference type="Proteomes" id="UP001171620">
    <property type="component" value="Unassembled WGS sequence"/>
</dbReference>
<proteinExistence type="predicted"/>
<protein>
    <submittedName>
        <fullName evidence="1">Uncharacterized protein</fullName>
    </submittedName>
</protein>
<evidence type="ECO:0000313" key="2">
    <source>
        <dbReference type="Proteomes" id="UP001171620"/>
    </source>
</evidence>
<dbReference type="RefSeq" id="WP_155754460.1">
    <property type="nucleotide sequence ID" value="NZ_CADFFI010000022.1"/>
</dbReference>
<gene>
    <name evidence="1" type="ORF">QZM33_28365</name>
</gene>
<name>A0AAW7T9P0_BURVI</name>